<dbReference type="Proteomes" id="UP001447008">
    <property type="component" value="Unassembled WGS sequence"/>
</dbReference>
<dbReference type="EMBL" id="JBCGCU010000006">
    <property type="protein sequence ID" value="MEM0515239.1"/>
    <property type="molecule type" value="Genomic_DNA"/>
</dbReference>
<comment type="caution">
    <text evidence="1">The sequence shown here is derived from an EMBL/GenBank/DDBJ whole genome shotgun (WGS) entry which is preliminary data.</text>
</comment>
<sequence>MRRIRVEVGNPETEEWGESSYIDLVPYEEVFQKQYPGLPSYPGIEDQLAVKDIEIDVAGEAVISIEAHHHIPKNSISIFVRYQGQSFVQATGTAIDHEGIGLSLLFTPPSSKVPVSLTCEA</sequence>
<protein>
    <submittedName>
        <fullName evidence="1">Uncharacterized protein</fullName>
    </submittedName>
</protein>
<gene>
    <name evidence="1" type="ORF">WCN91_07320</name>
</gene>
<proteinExistence type="predicted"/>
<reference evidence="1 2" key="1">
    <citation type="submission" date="2024-03" db="EMBL/GenBank/DDBJ databases">
        <title>Pseudoalteromonas qingdaonensis sp. nov., isolated from the intestines of marine benthic organisms.</title>
        <authorList>
            <person name="Lin X."/>
            <person name="Fang S."/>
            <person name="Hu X."/>
        </authorList>
    </citation>
    <scope>NUCLEOTIDE SEQUENCE [LARGE SCALE GENOMIC DNA]</scope>
    <source>
        <strain evidence="1 2">YIC-827</strain>
    </source>
</reference>
<organism evidence="1 2">
    <name type="scientific">Pseudoalteromonas qingdaonensis</name>
    <dbReference type="NCBI Taxonomy" id="3131913"/>
    <lineage>
        <taxon>Bacteria</taxon>
        <taxon>Pseudomonadati</taxon>
        <taxon>Pseudomonadota</taxon>
        <taxon>Gammaproteobacteria</taxon>
        <taxon>Alteromonadales</taxon>
        <taxon>Pseudoalteromonadaceae</taxon>
        <taxon>Pseudoalteromonas</taxon>
    </lineage>
</organism>
<accession>A0ABU9MY34</accession>
<evidence type="ECO:0000313" key="2">
    <source>
        <dbReference type="Proteomes" id="UP001447008"/>
    </source>
</evidence>
<evidence type="ECO:0000313" key="1">
    <source>
        <dbReference type="EMBL" id="MEM0515239.1"/>
    </source>
</evidence>
<name>A0ABU9MY34_9GAMM</name>
<keyword evidence="2" id="KW-1185">Reference proteome</keyword>
<dbReference type="RefSeq" id="WP_342677722.1">
    <property type="nucleotide sequence ID" value="NZ_JBCGCU010000006.1"/>
</dbReference>